<dbReference type="GO" id="GO:0005576">
    <property type="term" value="C:extracellular region"/>
    <property type="evidence" value="ECO:0007669"/>
    <property type="project" value="InterPro"/>
</dbReference>
<organism evidence="9 10">
    <name type="scientific">Lactuca saligna</name>
    <name type="common">Willowleaf lettuce</name>
    <dbReference type="NCBI Taxonomy" id="75948"/>
    <lineage>
        <taxon>Eukaryota</taxon>
        <taxon>Viridiplantae</taxon>
        <taxon>Streptophyta</taxon>
        <taxon>Embryophyta</taxon>
        <taxon>Tracheophyta</taxon>
        <taxon>Spermatophyta</taxon>
        <taxon>Magnoliopsida</taxon>
        <taxon>eudicotyledons</taxon>
        <taxon>Gunneridae</taxon>
        <taxon>Pentapetalae</taxon>
        <taxon>asterids</taxon>
        <taxon>campanulids</taxon>
        <taxon>Asterales</taxon>
        <taxon>Asteraceae</taxon>
        <taxon>Cichorioideae</taxon>
        <taxon>Cichorieae</taxon>
        <taxon>Lactucinae</taxon>
        <taxon>Lactuca</taxon>
    </lineage>
</organism>
<evidence type="ECO:0000256" key="7">
    <source>
        <dbReference type="SAM" id="MobiDB-lite"/>
    </source>
</evidence>
<evidence type="ECO:0000256" key="6">
    <source>
        <dbReference type="ARBA" id="ARBA00023242"/>
    </source>
</evidence>
<evidence type="ECO:0000256" key="5">
    <source>
        <dbReference type="ARBA" id="ARBA00023163"/>
    </source>
</evidence>
<evidence type="ECO:0000256" key="1">
    <source>
        <dbReference type="ARBA" id="ARBA00004123"/>
    </source>
</evidence>
<keyword evidence="10" id="KW-1185">Reference proteome</keyword>
<dbReference type="GO" id="GO:0000976">
    <property type="term" value="F:transcription cis-regulatory region binding"/>
    <property type="evidence" value="ECO:0007669"/>
    <property type="project" value="TreeGrafter"/>
</dbReference>
<keyword evidence="3" id="KW-0175">Coiled coil</keyword>
<dbReference type="Proteomes" id="UP001177003">
    <property type="component" value="Chromosome 4"/>
</dbReference>
<dbReference type="Gene3D" id="1.10.10.60">
    <property type="entry name" value="Homeodomain-like"/>
    <property type="match status" value="1"/>
</dbReference>
<keyword evidence="6" id="KW-0539">Nucleus</keyword>
<evidence type="ECO:0000259" key="8">
    <source>
        <dbReference type="PROSITE" id="PS50090"/>
    </source>
</evidence>
<gene>
    <name evidence="9" type="ORF">LSALG_LOCUS20947</name>
</gene>
<feature type="domain" description="Myb-like" evidence="8">
    <location>
        <begin position="147"/>
        <end position="204"/>
    </location>
</feature>
<protein>
    <recommendedName>
        <fullName evidence="8">Myb-like domain-containing protein</fullName>
    </recommendedName>
</protein>
<dbReference type="PANTHER" id="PTHR31307">
    <property type="entry name" value="TRIHELIX TRANSCRIPTION FACTOR ASIL2"/>
    <property type="match status" value="1"/>
</dbReference>
<dbReference type="FunFam" id="1.10.10.60:FF:000104">
    <property type="entry name" value="trihelix transcription factor ASIL2"/>
    <property type="match status" value="1"/>
</dbReference>
<accession>A0AA35YWA8</accession>
<evidence type="ECO:0000256" key="4">
    <source>
        <dbReference type="ARBA" id="ARBA00023125"/>
    </source>
</evidence>
<evidence type="ECO:0000313" key="10">
    <source>
        <dbReference type="Proteomes" id="UP001177003"/>
    </source>
</evidence>
<keyword evidence="5" id="KW-0804">Transcription</keyword>
<keyword evidence="2" id="KW-0805">Transcription regulation</keyword>
<comment type="subcellular location">
    <subcellularLocation>
        <location evidence="1">Nucleus</location>
    </subcellularLocation>
</comment>
<dbReference type="PROSITE" id="PS50090">
    <property type="entry name" value="MYB_LIKE"/>
    <property type="match status" value="1"/>
</dbReference>
<evidence type="ECO:0000256" key="3">
    <source>
        <dbReference type="ARBA" id="ARBA00023054"/>
    </source>
</evidence>
<dbReference type="Pfam" id="PF13837">
    <property type="entry name" value="Myb_DNA-bind_4"/>
    <property type="match status" value="1"/>
</dbReference>
<feature type="region of interest" description="Disordered" evidence="7">
    <location>
        <begin position="243"/>
        <end position="289"/>
    </location>
</feature>
<dbReference type="PANTHER" id="PTHR31307:SF6">
    <property type="entry name" value="OS01G0718900 PROTEIN"/>
    <property type="match status" value="1"/>
</dbReference>
<dbReference type="InterPro" id="IPR044823">
    <property type="entry name" value="ASIL1/2-like"/>
</dbReference>
<dbReference type="GO" id="GO:0005634">
    <property type="term" value="C:nucleus"/>
    <property type="evidence" value="ECO:0007669"/>
    <property type="project" value="UniProtKB-SubCell"/>
</dbReference>
<feature type="region of interest" description="Disordered" evidence="7">
    <location>
        <begin position="1"/>
        <end position="111"/>
    </location>
</feature>
<dbReference type="InterPro" id="IPR001005">
    <property type="entry name" value="SANT/Myb"/>
</dbReference>
<feature type="compositionally biased region" description="Acidic residues" evidence="7">
    <location>
        <begin position="31"/>
        <end position="55"/>
    </location>
</feature>
<evidence type="ECO:0000313" key="9">
    <source>
        <dbReference type="EMBL" id="CAI9281239.1"/>
    </source>
</evidence>
<feature type="compositionally biased region" description="Polar residues" evidence="7">
    <location>
        <begin position="15"/>
        <end position="25"/>
    </location>
</feature>
<reference evidence="9" key="1">
    <citation type="submission" date="2023-04" db="EMBL/GenBank/DDBJ databases">
        <authorList>
            <person name="Vijverberg K."/>
            <person name="Xiong W."/>
            <person name="Schranz E."/>
        </authorList>
    </citation>
    <scope>NUCLEOTIDE SEQUENCE</scope>
</reference>
<proteinExistence type="predicted"/>
<dbReference type="AlphaFoldDB" id="A0AA35YWA8"/>
<dbReference type="EMBL" id="OX465080">
    <property type="protein sequence ID" value="CAI9281239.1"/>
    <property type="molecule type" value="Genomic_DNA"/>
</dbReference>
<evidence type="ECO:0000256" key="2">
    <source>
        <dbReference type="ARBA" id="ARBA00023015"/>
    </source>
</evidence>
<sequence length="370" mass="41913">MADTQEDSNYRPNYGLNQGFTQSQIVGKYADEDDDEAEEDDEEQEQEQEETDVGDNEMNGTSTQQNGNDNDHHHQYDDDEDDDNDDDDDDGDDNTRRMTSVNLQRHPKKRKLKSLLSSFEFSPRVAPPSSVAPPKPSFGGRNTLTDWSEHETFVLLDAWGERFLQCGRKSLRSEEWQEVADRVSQESKIERTDSQCRNRLDTLKKKYKKEKASLTGSRGVNTKWVYFKKMDMLLSGENAYMNPNDNLNPANGVDDMRDSGGNSDSQEGDDDSDLLPPKKLKFKGGGGGGGGGGGSFRLLAESINKFSEIYEKIENGKIQQMIELEKMRMDFHKDLEMQKRKILDRAQAEITKVRQGDYEENDGSAENVSG</sequence>
<dbReference type="InterPro" id="IPR044822">
    <property type="entry name" value="Myb_DNA-bind_4"/>
</dbReference>
<feature type="compositionally biased region" description="Acidic residues" evidence="7">
    <location>
        <begin position="77"/>
        <end position="92"/>
    </location>
</feature>
<dbReference type="GO" id="GO:0007155">
    <property type="term" value="P:cell adhesion"/>
    <property type="evidence" value="ECO:0007669"/>
    <property type="project" value="InterPro"/>
</dbReference>
<name>A0AA35YWA8_LACSI</name>
<keyword evidence="4" id="KW-0238">DNA-binding</keyword>